<dbReference type="EMBL" id="UZAU01000821">
    <property type="status" value="NOT_ANNOTATED_CDS"/>
    <property type="molecule type" value="Genomic_DNA"/>
</dbReference>
<accession>A0A803QK37</accession>
<evidence type="ECO:0000313" key="2">
    <source>
        <dbReference type="EnsemblPlants" id="cds.evm.model.10.1547"/>
    </source>
</evidence>
<organism evidence="2 3">
    <name type="scientific">Cannabis sativa</name>
    <name type="common">Hemp</name>
    <name type="synonym">Marijuana</name>
    <dbReference type="NCBI Taxonomy" id="3483"/>
    <lineage>
        <taxon>Eukaryota</taxon>
        <taxon>Viridiplantae</taxon>
        <taxon>Streptophyta</taxon>
        <taxon>Embryophyta</taxon>
        <taxon>Tracheophyta</taxon>
        <taxon>Spermatophyta</taxon>
        <taxon>Magnoliopsida</taxon>
        <taxon>eudicotyledons</taxon>
        <taxon>Gunneridae</taxon>
        <taxon>Pentapetalae</taxon>
        <taxon>rosids</taxon>
        <taxon>fabids</taxon>
        <taxon>Rosales</taxon>
        <taxon>Cannabaceae</taxon>
        <taxon>Cannabis</taxon>
    </lineage>
</organism>
<evidence type="ECO:0000313" key="3">
    <source>
        <dbReference type="Proteomes" id="UP000596661"/>
    </source>
</evidence>
<keyword evidence="3" id="KW-1185">Reference proteome</keyword>
<protein>
    <submittedName>
        <fullName evidence="2">Uncharacterized protein</fullName>
    </submittedName>
</protein>
<evidence type="ECO:0000256" key="1">
    <source>
        <dbReference type="SAM" id="Coils"/>
    </source>
</evidence>
<dbReference type="Gramene" id="evm.model.10.1547">
    <property type="protein sequence ID" value="cds.evm.model.10.1547"/>
    <property type="gene ID" value="evm.TU.10.1547"/>
</dbReference>
<name>A0A803QK37_CANSA</name>
<feature type="coiled-coil region" evidence="1">
    <location>
        <begin position="81"/>
        <end position="115"/>
    </location>
</feature>
<proteinExistence type="predicted"/>
<keyword evidence="1" id="KW-0175">Coiled coil</keyword>
<dbReference type="EnsemblPlants" id="evm.model.10.1547">
    <property type="protein sequence ID" value="cds.evm.model.10.1547"/>
    <property type="gene ID" value="evm.TU.10.1547"/>
</dbReference>
<dbReference type="AlphaFoldDB" id="A0A803QK37"/>
<sequence>MSSLAAMASCSNSKRKILMLKESEPLVREVVQGIHAAFISSKKKAENIPLQKLVSTKPPCVIAQRCFTDIFGACVRYAYSMDNKYKKVVELTKKLEVVEDRVVATKDQVTALKEKINSLENFTLNGGESVVKGVIGVEGSNLEHPNFPPFVVDALVAESEDKDETIVDVISFKDVV</sequence>
<dbReference type="Proteomes" id="UP000596661">
    <property type="component" value="Unassembled WGS sequence"/>
</dbReference>
<reference evidence="2" key="1">
    <citation type="submission" date="2021-03" db="UniProtKB">
        <authorList>
            <consortium name="EnsemblPlants"/>
        </authorList>
    </citation>
    <scope>IDENTIFICATION</scope>
</reference>